<name>A0A7C3HYH9_9SPIR</name>
<gene>
    <name evidence="3" type="ORF">ENS59_12370</name>
</gene>
<dbReference type="PANTHER" id="PTHR43649:SF12">
    <property type="entry name" value="DIACETYLCHITOBIOSE BINDING PROTEIN DASA"/>
    <property type="match status" value="1"/>
</dbReference>
<accession>A0A7C3HYH9</accession>
<reference evidence="3" key="1">
    <citation type="journal article" date="2020" name="mSystems">
        <title>Genome- and Community-Level Interaction Insights into Carbon Utilization and Element Cycling Functions of Hydrothermarchaeota in Hydrothermal Sediment.</title>
        <authorList>
            <person name="Zhou Z."/>
            <person name="Liu Y."/>
            <person name="Xu W."/>
            <person name="Pan J."/>
            <person name="Luo Z.H."/>
            <person name="Li M."/>
        </authorList>
    </citation>
    <scope>NUCLEOTIDE SEQUENCE [LARGE SCALE GENOMIC DNA]</scope>
    <source>
        <strain evidence="3">SpSt-503</strain>
    </source>
</reference>
<dbReference type="Pfam" id="PF01547">
    <property type="entry name" value="SBP_bac_1"/>
    <property type="match status" value="1"/>
</dbReference>
<evidence type="ECO:0000313" key="3">
    <source>
        <dbReference type="EMBL" id="HFH30279.1"/>
    </source>
</evidence>
<dbReference type="Gene3D" id="3.40.190.10">
    <property type="entry name" value="Periplasmic binding protein-like II"/>
    <property type="match status" value="2"/>
</dbReference>
<dbReference type="EMBL" id="DSVL01000378">
    <property type="protein sequence ID" value="HFH30279.1"/>
    <property type="molecule type" value="Genomic_DNA"/>
</dbReference>
<comment type="similarity">
    <text evidence="2">Belongs to the bacterial solute-binding protein 1 family.</text>
</comment>
<sequence length="427" mass="46698">MKRRLIVLFMAITVVFGVTAQTKSIRVLLANHPYAEVLKPLIAEYEAKTGVKVNVESYDENQLTQKLTTEFATKSSTVDVFMTRPLQEGKLFYRNGWYENLTPYINNAKKTPANYNFADYSKSAVDAVTYAKAVYTIPLVTEWQVLYYRTDLFKQAGLNPPATFDELIAAAKKLHNPDKNIYGIVSRGQRGAAVTQFSTYLYNFGGDFLKDGKAVIDTPAAIEAFKFYGKMLKEYGPPGVTNMSWAQGQALFQAGQVAMWTDASVFLGNLKDPTKSQVADKVGVALMPAGPKGNHPFIVVSWGMAVSKQSKNKDLAYDFLMWATSKDLAIKAMIDKGITMARNSVWTDANILAKFDQQLANTAVKMGPIGTPYDRPLMTAVGEARDAIGDVIVLAIDTGGTGDIATAAKNAAKKVNELLDAAGELGK</sequence>
<evidence type="ECO:0000256" key="2">
    <source>
        <dbReference type="ARBA" id="ARBA00008520"/>
    </source>
</evidence>
<organism evidence="3">
    <name type="scientific">Gracilinema caldarium</name>
    <dbReference type="NCBI Taxonomy" id="215591"/>
    <lineage>
        <taxon>Bacteria</taxon>
        <taxon>Pseudomonadati</taxon>
        <taxon>Spirochaetota</taxon>
        <taxon>Spirochaetia</taxon>
        <taxon>Spirochaetales</taxon>
        <taxon>Breznakiellaceae</taxon>
        <taxon>Gracilinema</taxon>
    </lineage>
</organism>
<dbReference type="AlphaFoldDB" id="A0A7C3HYH9"/>
<evidence type="ECO:0000256" key="1">
    <source>
        <dbReference type="ARBA" id="ARBA00004418"/>
    </source>
</evidence>
<comment type="caution">
    <text evidence="3">The sequence shown here is derived from an EMBL/GenBank/DDBJ whole genome shotgun (WGS) entry which is preliminary data.</text>
</comment>
<dbReference type="SUPFAM" id="SSF53850">
    <property type="entry name" value="Periplasmic binding protein-like II"/>
    <property type="match status" value="1"/>
</dbReference>
<dbReference type="CDD" id="cd13585">
    <property type="entry name" value="PBP2_TMBP_like"/>
    <property type="match status" value="1"/>
</dbReference>
<comment type="subcellular location">
    <subcellularLocation>
        <location evidence="1">Periplasm</location>
    </subcellularLocation>
</comment>
<dbReference type="InterPro" id="IPR050490">
    <property type="entry name" value="Bact_solute-bd_prot1"/>
</dbReference>
<protein>
    <submittedName>
        <fullName evidence="3">Sugar ABC transporter substrate-binding protein</fullName>
    </submittedName>
</protein>
<proteinExistence type="inferred from homology"/>
<dbReference type="GO" id="GO:0042597">
    <property type="term" value="C:periplasmic space"/>
    <property type="evidence" value="ECO:0007669"/>
    <property type="project" value="UniProtKB-SubCell"/>
</dbReference>
<dbReference type="PANTHER" id="PTHR43649">
    <property type="entry name" value="ARABINOSE-BINDING PROTEIN-RELATED"/>
    <property type="match status" value="1"/>
</dbReference>
<dbReference type="InterPro" id="IPR006059">
    <property type="entry name" value="SBP"/>
</dbReference>